<dbReference type="PROSITE" id="PS00107">
    <property type="entry name" value="PROTEIN_KINASE_ATP"/>
    <property type="match status" value="1"/>
</dbReference>
<evidence type="ECO:0000256" key="1">
    <source>
        <dbReference type="ARBA" id="ARBA00004167"/>
    </source>
</evidence>
<comment type="caution">
    <text evidence="8">The sequence shown here is derived from an EMBL/GenBank/DDBJ whole genome shotgun (WGS) entry which is preliminary data.</text>
</comment>
<dbReference type="Gene3D" id="1.10.510.10">
    <property type="entry name" value="Transferase(Phosphotransferase) domain 1"/>
    <property type="match status" value="1"/>
</dbReference>
<dbReference type="InterPro" id="IPR000719">
    <property type="entry name" value="Prot_kinase_dom"/>
</dbReference>
<reference evidence="8 9" key="1">
    <citation type="journal article" date="2019" name="G3 (Bethesda)">
        <title>Sequencing of a Wild Apple (Malus baccata) Genome Unravels the Differences Between Cultivated and Wild Apple Species Regarding Disease Resistance and Cold Tolerance.</title>
        <authorList>
            <person name="Chen X."/>
        </authorList>
    </citation>
    <scope>NUCLEOTIDE SEQUENCE [LARGE SCALE GENOMIC DNA]</scope>
    <source>
        <strain evidence="9">cv. Shandingzi</strain>
        <tissue evidence="8">Leaves</tissue>
    </source>
</reference>
<dbReference type="AlphaFoldDB" id="A0A540NI47"/>
<evidence type="ECO:0000256" key="6">
    <source>
        <dbReference type="PROSITE-ProRule" id="PRU10141"/>
    </source>
</evidence>
<dbReference type="Pfam" id="PF00069">
    <property type="entry name" value="Pkinase"/>
    <property type="match status" value="1"/>
</dbReference>
<keyword evidence="9" id="KW-1185">Reference proteome</keyword>
<dbReference type="PANTHER" id="PTHR47974">
    <property type="entry name" value="OS07G0415500 PROTEIN"/>
    <property type="match status" value="1"/>
</dbReference>
<feature type="binding site" evidence="6">
    <location>
        <position position="54"/>
    </location>
    <ligand>
        <name>ATP</name>
        <dbReference type="ChEBI" id="CHEBI:30616"/>
    </ligand>
</feature>
<dbReference type="GO" id="GO:0005524">
    <property type="term" value="F:ATP binding"/>
    <property type="evidence" value="ECO:0007669"/>
    <property type="project" value="UniProtKB-UniRule"/>
</dbReference>
<keyword evidence="6" id="KW-0547">Nucleotide-binding</keyword>
<evidence type="ECO:0000313" key="8">
    <source>
        <dbReference type="EMBL" id="TQE10717.1"/>
    </source>
</evidence>
<dbReference type="SUPFAM" id="SSF56112">
    <property type="entry name" value="Protein kinase-like (PK-like)"/>
    <property type="match status" value="1"/>
</dbReference>
<accession>A0A540NI47</accession>
<dbReference type="Proteomes" id="UP000315295">
    <property type="component" value="Unassembled WGS sequence"/>
</dbReference>
<evidence type="ECO:0000313" key="9">
    <source>
        <dbReference type="Proteomes" id="UP000315295"/>
    </source>
</evidence>
<dbReference type="GO" id="GO:0016020">
    <property type="term" value="C:membrane"/>
    <property type="evidence" value="ECO:0007669"/>
    <property type="project" value="UniProtKB-SubCell"/>
</dbReference>
<keyword evidence="3" id="KW-0732">Signal</keyword>
<proteinExistence type="predicted"/>
<dbReference type="STRING" id="106549.A0A540NI47"/>
<protein>
    <recommendedName>
        <fullName evidence="7">Protein kinase domain-containing protein</fullName>
    </recommendedName>
</protein>
<feature type="domain" description="Protein kinase" evidence="7">
    <location>
        <begin position="1"/>
        <end position="204"/>
    </location>
</feature>
<sequence>MRICRGTFLLHGFKRFSYTEPKKATRGFSEEIGRGAGGIVYKGVLPDQRVAAIKLLNEADQGEAEFLVMGHGSLAGKLSSNVLDWEKRFEIAVRTAIGLACRHEVCLEWVLHCDVKLQNTPLDSNYQPKVADFGLSKLINRDGLKKSSFSRIRGTRGYIAPDWVYNQPITSKVDVYSNESGAIGSRMGEIIDRSFGGNYDVRKI</sequence>
<evidence type="ECO:0000256" key="4">
    <source>
        <dbReference type="ARBA" id="ARBA00022989"/>
    </source>
</evidence>
<keyword evidence="6" id="KW-0067">ATP-binding</keyword>
<organism evidence="8 9">
    <name type="scientific">Malus baccata</name>
    <name type="common">Siberian crab apple</name>
    <name type="synonym">Pyrus baccata</name>
    <dbReference type="NCBI Taxonomy" id="106549"/>
    <lineage>
        <taxon>Eukaryota</taxon>
        <taxon>Viridiplantae</taxon>
        <taxon>Streptophyta</taxon>
        <taxon>Embryophyta</taxon>
        <taxon>Tracheophyta</taxon>
        <taxon>Spermatophyta</taxon>
        <taxon>Magnoliopsida</taxon>
        <taxon>eudicotyledons</taxon>
        <taxon>Gunneridae</taxon>
        <taxon>Pentapetalae</taxon>
        <taxon>rosids</taxon>
        <taxon>fabids</taxon>
        <taxon>Rosales</taxon>
        <taxon>Rosaceae</taxon>
        <taxon>Amygdaloideae</taxon>
        <taxon>Maleae</taxon>
        <taxon>Malus</taxon>
    </lineage>
</organism>
<dbReference type="PROSITE" id="PS50011">
    <property type="entry name" value="PROTEIN_KINASE_DOM"/>
    <property type="match status" value="1"/>
</dbReference>
<evidence type="ECO:0000256" key="2">
    <source>
        <dbReference type="ARBA" id="ARBA00022692"/>
    </source>
</evidence>
<dbReference type="InterPro" id="IPR017441">
    <property type="entry name" value="Protein_kinase_ATP_BS"/>
</dbReference>
<keyword evidence="5" id="KW-0472">Membrane</keyword>
<gene>
    <name evidence="8" type="ORF">C1H46_003620</name>
</gene>
<evidence type="ECO:0000259" key="7">
    <source>
        <dbReference type="PROSITE" id="PS50011"/>
    </source>
</evidence>
<keyword evidence="2" id="KW-0812">Transmembrane</keyword>
<comment type="subcellular location">
    <subcellularLocation>
        <location evidence="1">Membrane</location>
        <topology evidence="1">Single-pass membrane protein</topology>
    </subcellularLocation>
</comment>
<evidence type="ECO:0000256" key="5">
    <source>
        <dbReference type="ARBA" id="ARBA00023136"/>
    </source>
</evidence>
<dbReference type="SMART" id="SM00220">
    <property type="entry name" value="S_TKc"/>
    <property type="match status" value="1"/>
</dbReference>
<dbReference type="GO" id="GO:0004672">
    <property type="term" value="F:protein kinase activity"/>
    <property type="evidence" value="ECO:0007669"/>
    <property type="project" value="InterPro"/>
</dbReference>
<keyword evidence="4" id="KW-1133">Transmembrane helix</keyword>
<name>A0A540NI47_MALBA</name>
<dbReference type="InterPro" id="IPR011009">
    <property type="entry name" value="Kinase-like_dom_sf"/>
</dbReference>
<evidence type="ECO:0000256" key="3">
    <source>
        <dbReference type="ARBA" id="ARBA00022729"/>
    </source>
</evidence>
<dbReference type="EMBL" id="VIEB01000037">
    <property type="protein sequence ID" value="TQE10717.1"/>
    <property type="molecule type" value="Genomic_DNA"/>
</dbReference>
<dbReference type="PANTHER" id="PTHR47974:SF3">
    <property type="entry name" value="RECEPTOR-LIKE SERINE_THREONINE-PROTEIN KINASE"/>
    <property type="match status" value="1"/>
</dbReference>
<dbReference type="Gene3D" id="3.30.200.20">
    <property type="entry name" value="Phosphorylase Kinase, domain 1"/>
    <property type="match status" value="1"/>
</dbReference>